<dbReference type="Pfam" id="PF00582">
    <property type="entry name" value="Usp"/>
    <property type="match status" value="2"/>
</dbReference>
<reference evidence="3" key="2">
    <citation type="submission" date="2020-09" db="EMBL/GenBank/DDBJ databases">
        <authorList>
            <person name="Sun Q."/>
            <person name="Ohkuma M."/>
        </authorList>
    </citation>
    <scope>NUCLEOTIDE SEQUENCE</scope>
    <source>
        <strain evidence="3">JCM 4646</strain>
    </source>
</reference>
<dbReference type="PANTHER" id="PTHR31964:SF113">
    <property type="entry name" value="USPA DOMAIN-CONTAINING PROTEIN"/>
    <property type="match status" value="1"/>
</dbReference>
<name>A0A919FBD4_9ACTN</name>
<evidence type="ECO:0000313" key="3">
    <source>
        <dbReference type="EMBL" id="GHH59603.1"/>
    </source>
</evidence>
<comment type="similarity">
    <text evidence="1">Belongs to the universal stress protein A family.</text>
</comment>
<dbReference type="AlphaFoldDB" id="A0A919FBD4"/>
<dbReference type="PRINTS" id="PR01438">
    <property type="entry name" value="UNVRSLSTRESS"/>
</dbReference>
<protein>
    <recommendedName>
        <fullName evidence="2">UspA domain-containing protein</fullName>
    </recommendedName>
</protein>
<gene>
    <name evidence="3" type="ORF">GCM10018781_03120</name>
</gene>
<dbReference type="Proteomes" id="UP000617734">
    <property type="component" value="Unassembled WGS sequence"/>
</dbReference>
<feature type="domain" description="UspA" evidence="2">
    <location>
        <begin position="5"/>
        <end position="133"/>
    </location>
</feature>
<dbReference type="EMBL" id="BNBO01000001">
    <property type="protein sequence ID" value="GHH59603.1"/>
    <property type="molecule type" value="Genomic_DNA"/>
</dbReference>
<feature type="domain" description="UspA" evidence="2">
    <location>
        <begin position="144"/>
        <end position="270"/>
    </location>
</feature>
<sequence>MDLPVAVGVDTSTASVAAADWAAAEAAVRDRPLRVLHALPLMPHLLPGGPGRSPSGGSRLLHEIQHILAVRYPQVRVHGEEVHDVATAALVAAAEAAELLVVAERGDGGFPGLRVGSTALHVAARASCPTVLLPTEAADAGLRDHLVVAVDARSPHGAALDFAFEAARRHGLPLRILHVFPAAGPVGLDAGRTAEAALLASALVPWQVAHPDVEVACDAEPAGVGRVLVEASAKARLLILGRRAGATAGRLGPVAHAVLHHAACPVVVVPGS</sequence>
<dbReference type="InterPro" id="IPR006016">
    <property type="entry name" value="UspA"/>
</dbReference>
<evidence type="ECO:0000259" key="2">
    <source>
        <dbReference type="Pfam" id="PF00582"/>
    </source>
</evidence>
<evidence type="ECO:0000256" key="1">
    <source>
        <dbReference type="ARBA" id="ARBA00008791"/>
    </source>
</evidence>
<organism evidence="3 4">
    <name type="scientific">Kitasatospora indigofera</name>
    <dbReference type="NCBI Taxonomy" id="67307"/>
    <lineage>
        <taxon>Bacteria</taxon>
        <taxon>Bacillati</taxon>
        <taxon>Actinomycetota</taxon>
        <taxon>Actinomycetes</taxon>
        <taxon>Kitasatosporales</taxon>
        <taxon>Streptomycetaceae</taxon>
        <taxon>Kitasatospora</taxon>
    </lineage>
</organism>
<comment type="caution">
    <text evidence="3">The sequence shown here is derived from an EMBL/GenBank/DDBJ whole genome shotgun (WGS) entry which is preliminary data.</text>
</comment>
<dbReference type="PANTHER" id="PTHR31964">
    <property type="entry name" value="ADENINE NUCLEOTIDE ALPHA HYDROLASES-LIKE SUPERFAMILY PROTEIN"/>
    <property type="match status" value="1"/>
</dbReference>
<accession>A0A919FBD4</accession>
<dbReference type="SUPFAM" id="SSF52402">
    <property type="entry name" value="Adenine nucleotide alpha hydrolases-like"/>
    <property type="match status" value="2"/>
</dbReference>
<reference evidence="3" key="1">
    <citation type="journal article" date="2014" name="Int. J. Syst. Evol. Microbiol.">
        <title>Complete genome sequence of Corynebacterium casei LMG S-19264T (=DSM 44701T), isolated from a smear-ripened cheese.</title>
        <authorList>
            <consortium name="US DOE Joint Genome Institute (JGI-PGF)"/>
            <person name="Walter F."/>
            <person name="Albersmeier A."/>
            <person name="Kalinowski J."/>
            <person name="Ruckert C."/>
        </authorList>
    </citation>
    <scope>NUCLEOTIDE SEQUENCE</scope>
    <source>
        <strain evidence="3">JCM 4646</strain>
    </source>
</reference>
<keyword evidence="4" id="KW-1185">Reference proteome</keyword>
<dbReference type="InterPro" id="IPR014729">
    <property type="entry name" value="Rossmann-like_a/b/a_fold"/>
</dbReference>
<dbReference type="InterPro" id="IPR006015">
    <property type="entry name" value="Universal_stress_UspA"/>
</dbReference>
<dbReference type="RefSeq" id="WP_190208887.1">
    <property type="nucleotide sequence ID" value="NZ_BNBO01000001.1"/>
</dbReference>
<dbReference type="GeneID" id="95350854"/>
<proteinExistence type="inferred from homology"/>
<evidence type="ECO:0000313" key="4">
    <source>
        <dbReference type="Proteomes" id="UP000617734"/>
    </source>
</evidence>
<dbReference type="Gene3D" id="3.40.50.620">
    <property type="entry name" value="HUPs"/>
    <property type="match status" value="2"/>
</dbReference>